<keyword evidence="2" id="KW-1185">Reference proteome</keyword>
<accession>A0A392UD19</accession>
<dbReference type="AlphaFoldDB" id="A0A392UD19"/>
<proteinExistence type="predicted"/>
<evidence type="ECO:0000313" key="2">
    <source>
        <dbReference type="Proteomes" id="UP000265520"/>
    </source>
</evidence>
<sequence>MKVVVAVEEEEVLETVLLVDCRVIITLIVQRRIRSVLSVGILVTRRINARKELFASIAKKLVIRVTSARS</sequence>
<reference evidence="1 2" key="1">
    <citation type="journal article" date="2018" name="Front. Plant Sci.">
        <title>Red Clover (Trifolium pratense) and Zigzag Clover (T. medium) - A Picture of Genomic Similarities and Differences.</title>
        <authorList>
            <person name="Dluhosova J."/>
            <person name="Istvanek J."/>
            <person name="Nedelnik J."/>
            <person name="Repkova J."/>
        </authorList>
    </citation>
    <scope>NUCLEOTIDE SEQUENCE [LARGE SCALE GENOMIC DNA]</scope>
    <source>
        <strain evidence="2">cv. 10/8</strain>
        <tissue evidence="1">Leaf</tissue>
    </source>
</reference>
<dbReference type="Proteomes" id="UP000265520">
    <property type="component" value="Unassembled WGS sequence"/>
</dbReference>
<evidence type="ECO:0000313" key="1">
    <source>
        <dbReference type="EMBL" id="MCI71421.1"/>
    </source>
</evidence>
<comment type="caution">
    <text evidence="1">The sequence shown here is derived from an EMBL/GenBank/DDBJ whole genome shotgun (WGS) entry which is preliminary data.</text>
</comment>
<organism evidence="1 2">
    <name type="scientific">Trifolium medium</name>
    <dbReference type="NCBI Taxonomy" id="97028"/>
    <lineage>
        <taxon>Eukaryota</taxon>
        <taxon>Viridiplantae</taxon>
        <taxon>Streptophyta</taxon>
        <taxon>Embryophyta</taxon>
        <taxon>Tracheophyta</taxon>
        <taxon>Spermatophyta</taxon>
        <taxon>Magnoliopsida</taxon>
        <taxon>eudicotyledons</taxon>
        <taxon>Gunneridae</taxon>
        <taxon>Pentapetalae</taxon>
        <taxon>rosids</taxon>
        <taxon>fabids</taxon>
        <taxon>Fabales</taxon>
        <taxon>Fabaceae</taxon>
        <taxon>Papilionoideae</taxon>
        <taxon>50 kb inversion clade</taxon>
        <taxon>NPAAA clade</taxon>
        <taxon>Hologalegina</taxon>
        <taxon>IRL clade</taxon>
        <taxon>Trifolieae</taxon>
        <taxon>Trifolium</taxon>
    </lineage>
</organism>
<feature type="non-terminal residue" evidence="1">
    <location>
        <position position="70"/>
    </location>
</feature>
<protein>
    <submittedName>
        <fullName evidence="1">Uncharacterized protein</fullName>
    </submittedName>
</protein>
<dbReference type="EMBL" id="LXQA010795968">
    <property type="protein sequence ID" value="MCI71421.1"/>
    <property type="molecule type" value="Genomic_DNA"/>
</dbReference>
<name>A0A392UD19_9FABA</name>